<proteinExistence type="predicted"/>
<evidence type="ECO:0000313" key="2">
    <source>
        <dbReference type="Proteomes" id="UP000054563"/>
    </source>
</evidence>
<evidence type="ECO:0000313" key="1">
    <source>
        <dbReference type="EMBL" id="KMU83305.1"/>
    </source>
</evidence>
<dbReference type="Proteomes" id="UP000054563">
    <property type="component" value="Unassembled WGS sequence"/>
</dbReference>
<name>A0A0J8RDM3_COCIT</name>
<gene>
    <name evidence="1" type="ORF">CIHG_01087</name>
</gene>
<accession>A0A0J8RDM3</accession>
<protein>
    <submittedName>
        <fullName evidence="1">Uncharacterized protein</fullName>
    </submittedName>
</protein>
<dbReference type="VEuPathDB" id="FungiDB:CIHG_01087"/>
<dbReference type="EMBL" id="DS016982">
    <property type="protein sequence ID" value="KMU83305.1"/>
    <property type="molecule type" value="Genomic_DNA"/>
</dbReference>
<organism evidence="1 2">
    <name type="scientific">Coccidioides immitis H538.4</name>
    <dbReference type="NCBI Taxonomy" id="396776"/>
    <lineage>
        <taxon>Eukaryota</taxon>
        <taxon>Fungi</taxon>
        <taxon>Dikarya</taxon>
        <taxon>Ascomycota</taxon>
        <taxon>Pezizomycotina</taxon>
        <taxon>Eurotiomycetes</taxon>
        <taxon>Eurotiomycetidae</taxon>
        <taxon>Onygenales</taxon>
        <taxon>Onygenaceae</taxon>
        <taxon>Coccidioides</taxon>
    </lineage>
</organism>
<dbReference type="AlphaFoldDB" id="A0A0J8RDM3"/>
<sequence length="146" mass="16237">MPKCYHDILPVGILELLPVNALQAPDIALTETRSGKGCDGRLRLRCSRDGVARMIRSQIRSELDISSAGAIAIKDSHRFVPRADYVVHGLVDEDRDLGNVTAHRVIVEDLGDIFEVKDIWILEVRIHIVKCVREDVCTETLVIGPS</sequence>
<reference evidence="2" key="1">
    <citation type="journal article" date="2010" name="Genome Res.">
        <title>Population genomic sequencing of Coccidioides fungi reveals recent hybridization and transposon control.</title>
        <authorList>
            <person name="Neafsey D.E."/>
            <person name="Barker B.M."/>
            <person name="Sharpton T.J."/>
            <person name="Stajich J.E."/>
            <person name="Park D.J."/>
            <person name="Whiston E."/>
            <person name="Hung C.-Y."/>
            <person name="McMahan C."/>
            <person name="White J."/>
            <person name="Sykes S."/>
            <person name="Heiman D."/>
            <person name="Young S."/>
            <person name="Zeng Q."/>
            <person name="Abouelleil A."/>
            <person name="Aftuck L."/>
            <person name="Bessette D."/>
            <person name="Brown A."/>
            <person name="FitzGerald M."/>
            <person name="Lui A."/>
            <person name="Macdonald J.P."/>
            <person name="Priest M."/>
            <person name="Orbach M.J."/>
            <person name="Galgiani J.N."/>
            <person name="Kirkland T.N."/>
            <person name="Cole G.T."/>
            <person name="Birren B.W."/>
            <person name="Henn M.R."/>
            <person name="Taylor J.W."/>
            <person name="Rounsley S.D."/>
        </authorList>
    </citation>
    <scope>NUCLEOTIDE SEQUENCE [LARGE SCALE GENOMIC DNA]</scope>
    <source>
        <strain evidence="2">H538.4</strain>
    </source>
</reference>